<sequence>MDKRRRTKRCSVCGDAAVGFNFGAVACESCKAFFRRTATKSRVAPCLFNEQCKVDVATRRFCSHCRLRKCFSVGMKTSLILDEKAKHERREKIKRNRQKRSTTEIAMAPLDQDEKSGTVFTQNVPDSSAELVASSPESMDEALDRVLSPEPQGVAVPPVATYPSDQWRTFLDASTVGRIYPEPCCSQLILLFL</sequence>
<reference evidence="10" key="1">
    <citation type="submission" date="2024-06" db="EMBL/GenBank/DDBJ databases">
        <authorList>
            <person name="Liu X."/>
            <person name="Lenzi L."/>
            <person name="Haldenby T S."/>
            <person name="Uol C."/>
        </authorList>
    </citation>
    <scope>NUCLEOTIDE SEQUENCE</scope>
</reference>
<evidence type="ECO:0000256" key="4">
    <source>
        <dbReference type="ARBA" id="ARBA00023015"/>
    </source>
</evidence>
<evidence type="ECO:0000256" key="6">
    <source>
        <dbReference type="ARBA" id="ARBA00023163"/>
    </source>
</evidence>
<accession>A0AAV2TT21</accession>
<dbReference type="GO" id="GO:0000122">
    <property type="term" value="P:negative regulation of transcription by RNA polymerase II"/>
    <property type="evidence" value="ECO:0007669"/>
    <property type="project" value="TreeGrafter"/>
</dbReference>
<dbReference type="PROSITE" id="PS00031">
    <property type="entry name" value="NUCLEAR_REC_DBD_1"/>
    <property type="match status" value="1"/>
</dbReference>
<keyword evidence="2" id="KW-0863">Zinc-finger</keyword>
<dbReference type="Gene3D" id="3.30.50.10">
    <property type="entry name" value="Erythroid Transcription Factor GATA-1, subunit A"/>
    <property type="match status" value="1"/>
</dbReference>
<dbReference type="PANTHER" id="PTHR24082">
    <property type="entry name" value="NUCLEAR HORMONE RECEPTOR"/>
    <property type="match status" value="1"/>
</dbReference>
<dbReference type="SUPFAM" id="SSF57716">
    <property type="entry name" value="Glucocorticoid receptor-like (DNA-binding domain)"/>
    <property type="match status" value="1"/>
</dbReference>
<dbReference type="GO" id="GO:0045944">
    <property type="term" value="P:positive regulation of transcription by RNA polymerase II"/>
    <property type="evidence" value="ECO:0007669"/>
    <property type="project" value="TreeGrafter"/>
</dbReference>
<keyword evidence="7" id="KW-0675">Receptor</keyword>
<keyword evidence="3" id="KW-0862">Zinc</keyword>
<dbReference type="InterPro" id="IPR050234">
    <property type="entry name" value="Nuclear_hormone_rcpt_NR1"/>
</dbReference>
<dbReference type="PRINTS" id="PR00047">
    <property type="entry name" value="STROIDFINGER"/>
</dbReference>
<dbReference type="InterPro" id="IPR001628">
    <property type="entry name" value="Znf_hrmn_rcpt"/>
</dbReference>
<comment type="caution">
    <text evidence="10">The sequence shown here is derived from an EMBL/GenBank/DDBJ whole genome shotgun (WGS) entry which is preliminary data.</text>
</comment>
<dbReference type="PROSITE" id="PS51030">
    <property type="entry name" value="NUCLEAR_REC_DBD_2"/>
    <property type="match status" value="1"/>
</dbReference>
<gene>
    <name evidence="10" type="ORF">CDAUBV1_LOCUS12708</name>
</gene>
<protein>
    <recommendedName>
        <fullName evidence="9">Nuclear receptor domain-containing protein</fullName>
    </recommendedName>
</protein>
<dbReference type="GO" id="GO:0000978">
    <property type="term" value="F:RNA polymerase II cis-regulatory region sequence-specific DNA binding"/>
    <property type="evidence" value="ECO:0007669"/>
    <property type="project" value="TreeGrafter"/>
</dbReference>
<dbReference type="SMART" id="SM00399">
    <property type="entry name" value="ZnF_C4"/>
    <property type="match status" value="1"/>
</dbReference>
<proteinExistence type="predicted"/>
<dbReference type="PROSITE" id="PS51257">
    <property type="entry name" value="PROKAR_LIPOPROTEIN"/>
    <property type="match status" value="1"/>
</dbReference>
<name>A0AAV2TT21_CALDB</name>
<feature type="domain" description="Nuclear receptor" evidence="9">
    <location>
        <begin position="7"/>
        <end position="82"/>
    </location>
</feature>
<evidence type="ECO:0000256" key="5">
    <source>
        <dbReference type="ARBA" id="ARBA00023125"/>
    </source>
</evidence>
<evidence type="ECO:0000313" key="11">
    <source>
        <dbReference type="Proteomes" id="UP001497525"/>
    </source>
</evidence>
<evidence type="ECO:0000256" key="2">
    <source>
        <dbReference type="ARBA" id="ARBA00022771"/>
    </source>
</evidence>
<dbReference type="GO" id="GO:0030154">
    <property type="term" value="P:cell differentiation"/>
    <property type="evidence" value="ECO:0007669"/>
    <property type="project" value="TreeGrafter"/>
</dbReference>
<dbReference type="EMBL" id="CAXLJL010000478">
    <property type="protein sequence ID" value="CAL5138088.1"/>
    <property type="molecule type" value="Genomic_DNA"/>
</dbReference>
<keyword evidence="1" id="KW-0479">Metal-binding</keyword>
<evidence type="ECO:0000256" key="7">
    <source>
        <dbReference type="ARBA" id="ARBA00023170"/>
    </source>
</evidence>
<dbReference type="GO" id="GO:0004879">
    <property type="term" value="F:nuclear receptor activity"/>
    <property type="evidence" value="ECO:0007669"/>
    <property type="project" value="TreeGrafter"/>
</dbReference>
<dbReference type="PANTHER" id="PTHR24082:SF283">
    <property type="entry name" value="NUCLEAR HORMONE RECEPTOR HR96"/>
    <property type="match status" value="1"/>
</dbReference>
<evidence type="ECO:0000313" key="10">
    <source>
        <dbReference type="EMBL" id="CAL5138088.1"/>
    </source>
</evidence>
<evidence type="ECO:0000256" key="8">
    <source>
        <dbReference type="ARBA" id="ARBA00023242"/>
    </source>
</evidence>
<dbReference type="AlphaFoldDB" id="A0AAV2TT21"/>
<dbReference type="Pfam" id="PF00105">
    <property type="entry name" value="zf-C4"/>
    <property type="match status" value="1"/>
</dbReference>
<evidence type="ECO:0000256" key="3">
    <source>
        <dbReference type="ARBA" id="ARBA00022833"/>
    </source>
</evidence>
<keyword evidence="8" id="KW-0539">Nucleus</keyword>
<evidence type="ECO:0000259" key="9">
    <source>
        <dbReference type="PROSITE" id="PS51030"/>
    </source>
</evidence>
<organism evidence="10 11">
    <name type="scientific">Calicophoron daubneyi</name>
    <name type="common">Rumen fluke</name>
    <name type="synonym">Paramphistomum daubneyi</name>
    <dbReference type="NCBI Taxonomy" id="300641"/>
    <lineage>
        <taxon>Eukaryota</taxon>
        <taxon>Metazoa</taxon>
        <taxon>Spiralia</taxon>
        <taxon>Lophotrochozoa</taxon>
        <taxon>Platyhelminthes</taxon>
        <taxon>Trematoda</taxon>
        <taxon>Digenea</taxon>
        <taxon>Plagiorchiida</taxon>
        <taxon>Pronocephalata</taxon>
        <taxon>Paramphistomoidea</taxon>
        <taxon>Paramphistomidae</taxon>
        <taxon>Calicophoron</taxon>
    </lineage>
</organism>
<dbReference type="GO" id="GO:0008270">
    <property type="term" value="F:zinc ion binding"/>
    <property type="evidence" value="ECO:0007669"/>
    <property type="project" value="UniProtKB-KW"/>
</dbReference>
<keyword evidence="5" id="KW-0238">DNA-binding</keyword>
<dbReference type="Proteomes" id="UP001497525">
    <property type="component" value="Unassembled WGS sequence"/>
</dbReference>
<keyword evidence="4" id="KW-0805">Transcription regulation</keyword>
<evidence type="ECO:0000256" key="1">
    <source>
        <dbReference type="ARBA" id="ARBA00022723"/>
    </source>
</evidence>
<keyword evidence="6" id="KW-0804">Transcription</keyword>
<dbReference type="InterPro" id="IPR013088">
    <property type="entry name" value="Znf_NHR/GATA"/>
</dbReference>